<proteinExistence type="predicted"/>
<keyword evidence="2" id="KW-1185">Reference proteome</keyword>
<dbReference type="AlphaFoldDB" id="A0A9D4TGZ5"/>
<evidence type="ECO:0000313" key="1">
    <source>
        <dbReference type="EMBL" id="KAI3425192.1"/>
    </source>
</evidence>
<name>A0A9D4TGZ5_CHLVU</name>
<sequence length="146" mass="16125">MASSVRSAPPLTACKAATPARRNAAARTRLVSRSGRPDVEQAIANNPLFNSQFMGVLQDSLARQGEQALTSAPPTEPRVSATEEVLTVALSQSKQTLMQLMAWREQIERQVAVQQKQVDRMEFALNKSRNDAAYLRAMKEMLHGDM</sequence>
<dbReference type="OrthoDB" id="551114at2759"/>
<accession>A0A9D4TGZ5</accession>
<organism evidence="1 2">
    <name type="scientific">Chlorella vulgaris</name>
    <name type="common">Green alga</name>
    <dbReference type="NCBI Taxonomy" id="3077"/>
    <lineage>
        <taxon>Eukaryota</taxon>
        <taxon>Viridiplantae</taxon>
        <taxon>Chlorophyta</taxon>
        <taxon>core chlorophytes</taxon>
        <taxon>Trebouxiophyceae</taxon>
        <taxon>Chlorellales</taxon>
        <taxon>Chlorellaceae</taxon>
        <taxon>Chlorella clade</taxon>
        <taxon>Chlorella</taxon>
    </lineage>
</organism>
<comment type="caution">
    <text evidence="1">The sequence shown here is derived from an EMBL/GenBank/DDBJ whole genome shotgun (WGS) entry which is preliminary data.</text>
</comment>
<dbReference type="EMBL" id="SIDB01000012">
    <property type="protein sequence ID" value="KAI3425192.1"/>
    <property type="molecule type" value="Genomic_DNA"/>
</dbReference>
<protein>
    <submittedName>
        <fullName evidence="1">Uncharacterized protein</fullName>
    </submittedName>
</protein>
<dbReference type="Proteomes" id="UP001055712">
    <property type="component" value="Unassembled WGS sequence"/>
</dbReference>
<evidence type="ECO:0000313" key="2">
    <source>
        <dbReference type="Proteomes" id="UP001055712"/>
    </source>
</evidence>
<reference evidence="1" key="2">
    <citation type="submission" date="2020-11" db="EMBL/GenBank/DDBJ databases">
        <authorList>
            <person name="Cecchin M."/>
            <person name="Marcolungo L."/>
            <person name="Rossato M."/>
            <person name="Girolomoni L."/>
            <person name="Cosentino E."/>
            <person name="Cuine S."/>
            <person name="Li-Beisson Y."/>
            <person name="Delledonne M."/>
            <person name="Ballottari M."/>
        </authorList>
    </citation>
    <scope>NUCLEOTIDE SEQUENCE</scope>
    <source>
        <strain evidence="1">211/11P</strain>
        <tissue evidence="1">Whole cell</tissue>
    </source>
</reference>
<gene>
    <name evidence="1" type="ORF">D9Q98_008961</name>
</gene>
<reference evidence="1" key="1">
    <citation type="journal article" date="2019" name="Plant J.">
        <title>Chlorella vulgaris genome assembly and annotation reveals the molecular basis for metabolic acclimation to high light conditions.</title>
        <authorList>
            <person name="Cecchin M."/>
            <person name="Marcolungo L."/>
            <person name="Rossato M."/>
            <person name="Girolomoni L."/>
            <person name="Cosentino E."/>
            <person name="Cuine S."/>
            <person name="Li-Beisson Y."/>
            <person name="Delledonne M."/>
            <person name="Ballottari M."/>
        </authorList>
    </citation>
    <scope>NUCLEOTIDE SEQUENCE</scope>
    <source>
        <strain evidence="1">211/11P</strain>
    </source>
</reference>